<evidence type="ECO:0000313" key="1">
    <source>
        <dbReference type="EMBL" id="ACY49359.1"/>
    </source>
</evidence>
<sequence>MDVQVVFPEELLVALKEDRESFRKKVLLYTLGKLYEQGRISAGLGARILGCDRQEFYRLLSEHGFSVIDYPEEELAREANSE</sequence>
<reference evidence="1 2" key="1">
    <citation type="journal article" date="2009" name="Stand. Genomic Sci.">
        <title>Complete genome sequence of Rhodothermus marinus type strain (R-10).</title>
        <authorList>
            <person name="Nolan M."/>
            <person name="Tindall B.J."/>
            <person name="Pomrenke H."/>
            <person name="Lapidus A."/>
            <person name="Copeland A."/>
            <person name="Glavina Del Rio T."/>
            <person name="Lucas S."/>
            <person name="Chen F."/>
            <person name="Tice H."/>
            <person name="Cheng J.F."/>
            <person name="Saunders E."/>
            <person name="Han C."/>
            <person name="Bruce D."/>
            <person name="Goodwin L."/>
            <person name="Chain P."/>
            <person name="Pitluck S."/>
            <person name="Ovchinikova G."/>
            <person name="Pati A."/>
            <person name="Ivanova N."/>
            <person name="Mavromatis K."/>
            <person name="Chen A."/>
            <person name="Palaniappan K."/>
            <person name="Land M."/>
            <person name="Hauser L."/>
            <person name="Chang Y.J."/>
            <person name="Jeffries C.D."/>
            <person name="Brettin T."/>
            <person name="Goker M."/>
            <person name="Bristow J."/>
            <person name="Eisen J.A."/>
            <person name="Markowitz V."/>
            <person name="Hugenholtz P."/>
            <person name="Kyrpides N.C."/>
            <person name="Klenk H.P."/>
            <person name="Detter J.C."/>
        </authorList>
    </citation>
    <scope>NUCLEOTIDE SEQUENCE [LARGE SCALE GENOMIC DNA]</scope>
    <source>
        <strain evidence="2">ATCC 43812 / DSM 4252 / R-10</strain>
    </source>
</reference>
<dbReference type="Pfam" id="PF03683">
    <property type="entry name" value="UPF0175"/>
    <property type="match status" value="1"/>
</dbReference>
<proteinExistence type="predicted"/>
<accession>D0MFA3</accession>
<gene>
    <name evidence="1" type="ordered locus">Rmar_2482</name>
</gene>
<dbReference type="KEGG" id="rmr:Rmar_2482"/>
<dbReference type="AlphaFoldDB" id="D0MFA3"/>
<dbReference type="eggNOG" id="COG2886">
    <property type="taxonomic scope" value="Bacteria"/>
</dbReference>
<dbReference type="RefSeq" id="WP_012844969.1">
    <property type="nucleotide sequence ID" value="NC_013501.1"/>
</dbReference>
<keyword evidence="2" id="KW-1185">Reference proteome</keyword>
<name>D0MFA3_RHOM4</name>
<protein>
    <submittedName>
        <fullName evidence="1">Uncharacterized protein</fullName>
    </submittedName>
</protein>
<dbReference type="HOGENOM" id="CLU_154570_1_0_10"/>
<dbReference type="OrthoDB" id="1364003at2"/>
<dbReference type="InterPro" id="IPR005368">
    <property type="entry name" value="UPF0175"/>
</dbReference>
<dbReference type="Proteomes" id="UP000002221">
    <property type="component" value="Chromosome"/>
</dbReference>
<evidence type="ECO:0000313" key="2">
    <source>
        <dbReference type="Proteomes" id="UP000002221"/>
    </source>
</evidence>
<organism evidence="1 2">
    <name type="scientific">Rhodothermus marinus (strain ATCC 43812 / DSM 4252 / R-10)</name>
    <name type="common">Rhodothermus obamensis</name>
    <dbReference type="NCBI Taxonomy" id="518766"/>
    <lineage>
        <taxon>Bacteria</taxon>
        <taxon>Pseudomonadati</taxon>
        <taxon>Rhodothermota</taxon>
        <taxon>Rhodothermia</taxon>
        <taxon>Rhodothermales</taxon>
        <taxon>Rhodothermaceae</taxon>
        <taxon>Rhodothermus</taxon>
    </lineage>
</organism>
<dbReference type="EMBL" id="CP001807">
    <property type="protein sequence ID" value="ACY49359.1"/>
    <property type="molecule type" value="Genomic_DNA"/>
</dbReference>